<dbReference type="Proteomes" id="UP001209878">
    <property type="component" value="Unassembled WGS sequence"/>
</dbReference>
<reference evidence="3" key="1">
    <citation type="journal article" date="2023" name="Mol. Biol. Evol.">
        <title>Third-Generation Sequencing Reveals the Adaptive Role of the Epigenome in Three Deep-Sea Polychaetes.</title>
        <authorList>
            <person name="Perez M."/>
            <person name="Aroh O."/>
            <person name="Sun Y."/>
            <person name="Lan Y."/>
            <person name="Juniper S.K."/>
            <person name="Young C.R."/>
            <person name="Angers B."/>
            <person name="Qian P.Y."/>
        </authorList>
    </citation>
    <scope>NUCLEOTIDE SEQUENCE</scope>
    <source>
        <strain evidence="3">R07B-5</strain>
    </source>
</reference>
<name>A0AAD9L3T5_RIDPI</name>
<feature type="domain" description="DNA topoisomerase 3-beta zinc ribbon" evidence="2">
    <location>
        <begin position="1"/>
        <end position="25"/>
    </location>
</feature>
<comment type="caution">
    <text evidence="3">The sequence shown here is derived from an EMBL/GenBank/DDBJ whole genome shotgun (WGS) entry which is preliminary data.</text>
</comment>
<evidence type="ECO:0000313" key="3">
    <source>
        <dbReference type="EMBL" id="KAK2181948.1"/>
    </source>
</evidence>
<evidence type="ECO:0000256" key="1">
    <source>
        <dbReference type="SAM" id="MobiDB-lite"/>
    </source>
</evidence>
<organism evidence="3 4">
    <name type="scientific">Ridgeia piscesae</name>
    <name type="common">Tubeworm</name>
    <dbReference type="NCBI Taxonomy" id="27915"/>
    <lineage>
        <taxon>Eukaryota</taxon>
        <taxon>Metazoa</taxon>
        <taxon>Spiralia</taxon>
        <taxon>Lophotrochozoa</taxon>
        <taxon>Annelida</taxon>
        <taxon>Polychaeta</taxon>
        <taxon>Sedentaria</taxon>
        <taxon>Canalipalpata</taxon>
        <taxon>Sabellida</taxon>
        <taxon>Siboglinidae</taxon>
        <taxon>Ridgeia</taxon>
    </lineage>
</organism>
<dbReference type="InterPro" id="IPR056452">
    <property type="entry name" value="Zn_ribbon_TOP3B"/>
</dbReference>
<evidence type="ECO:0000259" key="2">
    <source>
        <dbReference type="Pfam" id="PF23546"/>
    </source>
</evidence>
<gene>
    <name evidence="3" type="ORF">NP493_374g01019</name>
</gene>
<feature type="compositionally biased region" description="Basic residues" evidence="1">
    <location>
        <begin position="205"/>
        <end position="231"/>
    </location>
</feature>
<accession>A0AAD9L3T5</accession>
<proteinExistence type="predicted"/>
<dbReference type="EMBL" id="JAODUO010000373">
    <property type="protein sequence ID" value="KAK2181948.1"/>
    <property type="molecule type" value="Genomic_DNA"/>
</dbReference>
<sequence>MKFVQAKPSRLHCASCDDTYSLPQNGNIKLYKEIRCPLDHFELVLWTTGVHGKSYPLCPYCYNNPPFGDMRKGMGCNECTHPTCVHAMTQNSVSSCVECENGTLILDQASAPKWRMACNKCNVVINLLENAHKITIADTSCQDCQSAILDVVFNKMQFTFSHAAVVECDSCSHVLVCALAFHIGSCHDLAESTRWKRQLGQMKHARFRRNNPGRSRGGRGRGRGGRGGGRGKPKDKMSQLAAYFV</sequence>
<dbReference type="AlphaFoldDB" id="A0AAD9L3T5"/>
<protein>
    <recommendedName>
        <fullName evidence="2">DNA topoisomerase 3-beta zinc ribbon domain-containing protein</fullName>
    </recommendedName>
</protein>
<dbReference type="Pfam" id="PF23546">
    <property type="entry name" value="Zn_ribbon_TOP3B"/>
    <property type="match status" value="1"/>
</dbReference>
<keyword evidence="4" id="KW-1185">Reference proteome</keyword>
<feature type="region of interest" description="Disordered" evidence="1">
    <location>
        <begin position="205"/>
        <end position="238"/>
    </location>
</feature>
<evidence type="ECO:0000313" key="4">
    <source>
        <dbReference type="Proteomes" id="UP001209878"/>
    </source>
</evidence>